<evidence type="ECO:0000313" key="1">
    <source>
        <dbReference type="Proteomes" id="UP000095286"/>
    </source>
</evidence>
<reference evidence="2" key="1">
    <citation type="submission" date="2016-11" db="UniProtKB">
        <authorList>
            <consortium name="WormBaseParasite"/>
        </authorList>
    </citation>
    <scope>IDENTIFICATION</scope>
    <source>
        <strain evidence="2">KR3021</strain>
    </source>
</reference>
<name>A0AC35TRA5_9BILA</name>
<protein>
    <submittedName>
        <fullName evidence="2">Homeobox domain-containing protein</fullName>
    </submittedName>
</protein>
<accession>A0AC35TRA5</accession>
<dbReference type="WBParaSite" id="RSKR_0000353300.1">
    <property type="protein sequence ID" value="RSKR_0000353300.1"/>
    <property type="gene ID" value="RSKR_0000353300"/>
</dbReference>
<dbReference type="Proteomes" id="UP000095286">
    <property type="component" value="Unplaced"/>
</dbReference>
<organism evidence="1 2">
    <name type="scientific">Rhabditophanes sp. KR3021</name>
    <dbReference type="NCBI Taxonomy" id="114890"/>
    <lineage>
        <taxon>Eukaryota</taxon>
        <taxon>Metazoa</taxon>
        <taxon>Ecdysozoa</taxon>
        <taxon>Nematoda</taxon>
        <taxon>Chromadorea</taxon>
        <taxon>Rhabditida</taxon>
        <taxon>Tylenchina</taxon>
        <taxon>Panagrolaimomorpha</taxon>
        <taxon>Strongyloidoidea</taxon>
        <taxon>Alloionematidae</taxon>
        <taxon>Rhabditophanes</taxon>
    </lineage>
</organism>
<proteinExistence type="predicted"/>
<evidence type="ECO:0000313" key="2">
    <source>
        <dbReference type="WBParaSite" id="RSKR_0000353300.1"/>
    </source>
</evidence>
<sequence>MICTPEPYGGATSNVNPSLYYHPSATYLPASPSRSSNDLIHQHYHQLSNNGSSNNNNNTSSHHSPNQDLTQQMIHNQQANQWNNHYLLYQNSAATNNHTNHPGHPLETIENNLAAFSNLQVQQSLLGGNGQMPQHILSQPNSVNSNTSPNSTYKWMQVKRTTTKAPTPKRKSLDQDSLTNRTNFTTHQLTELEKEYHTSNYLNRGRRREIAGQLNLNETQVKIWFQNRRMKAKKRQREQEFLARKDSSKVGNNMDVKAEIQGV</sequence>